<dbReference type="Proteomes" id="UP000043764">
    <property type="component" value="Unassembled WGS sequence"/>
</dbReference>
<evidence type="ECO:0000259" key="1">
    <source>
        <dbReference type="Pfam" id="PF00561"/>
    </source>
</evidence>
<dbReference type="GO" id="GO:0016740">
    <property type="term" value="F:transferase activity"/>
    <property type="evidence" value="ECO:0007669"/>
    <property type="project" value="UniProtKB-KW"/>
</dbReference>
<name>A0A0H5D1A6_9RHOB</name>
<accession>A0A0H5D1A6</accession>
<feature type="domain" description="AB hydrolase-1" evidence="1">
    <location>
        <begin position="342"/>
        <end position="452"/>
    </location>
</feature>
<dbReference type="Gene3D" id="3.40.50.1820">
    <property type="entry name" value="alpha/beta hydrolase"/>
    <property type="match status" value="1"/>
</dbReference>
<keyword evidence="2" id="KW-0808">Transferase</keyword>
<proteinExistence type="predicted"/>
<evidence type="ECO:0000313" key="3">
    <source>
        <dbReference type="Proteomes" id="UP000043764"/>
    </source>
</evidence>
<sequence length="608" mass="65981">MTARDTGTADQLADESAISAIYNSVLGVEKASAWRDRLAADRIDDRQCDIAARHLPQLPGMNDAARVAADVGQANLWSGGPPQTLWARRDRLQRHFERALYLRAKLCHDDQSGVAADFIEVLPGGGGKWLMIAGDNSICGASAGWPTTGRATDDWVERKIGIFGSYRAEWQGFFSVQSQPQDGWPGAPGWPSLAILRKPRSGLLLCQALARPSGAADGAVMLVEELPIGVCDICVDQLTEYFGFDTAEKLTLRQIFYGEGWLVLHTATGGRRAPELPILGSMLSKTGAPNYGEMLRLLTNLLAQSTQDQAIATGQTRPEERTLTTDVGLVQYLRFGADSGHPVIFTHGIFDGIAPLQRLQDSLRRRGLRVLAPWRNGYGGSGPIEPKADPVDTYLAQVEALIDEEGLEAPIILGHRSGCLFAAEAARRLRDRIAGVVCVGATLPLQSVGETGALRGHQRAMALSAVRAKAMLPIIVRSWRRNVRRKGPAVLVSPQMAAGEDERKLLSDPSLAALLDQSHRSMMDQGGGGYESDLKLAVRQRDMRHSPKAAPAIYLHGGHDQVTPVEKLQAALGGADNLQLRVCRRAGSMLFYSQPDWVLSALEEMRST</sequence>
<dbReference type="RefSeq" id="WP_050672970.1">
    <property type="nucleotide sequence ID" value="NZ_CVRL01000013.1"/>
</dbReference>
<dbReference type="InterPro" id="IPR029058">
    <property type="entry name" value="AB_hydrolase_fold"/>
</dbReference>
<gene>
    <name evidence="2" type="ORF">NIT7321_01383</name>
</gene>
<dbReference type="EMBL" id="CVRL01000013">
    <property type="protein sequence ID" value="CRL10538.1"/>
    <property type="molecule type" value="Genomic_DNA"/>
</dbReference>
<dbReference type="PANTHER" id="PTHR43433:SF5">
    <property type="entry name" value="AB HYDROLASE-1 DOMAIN-CONTAINING PROTEIN"/>
    <property type="match status" value="1"/>
</dbReference>
<organism evidence="2 3">
    <name type="scientific">Phaeobacter italicus</name>
    <dbReference type="NCBI Taxonomy" id="481446"/>
    <lineage>
        <taxon>Bacteria</taxon>
        <taxon>Pseudomonadati</taxon>
        <taxon>Pseudomonadota</taxon>
        <taxon>Alphaproteobacteria</taxon>
        <taxon>Rhodobacterales</taxon>
        <taxon>Roseobacteraceae</taxon>
        <taxon>Phaeobacter</taxon>
    </lineage>
</organism>
<keyword evidence="3" id="KW-1185">Reference proteome</keyword>
<dbReference type="PANTHER" id="PTHR43433">
    <property type="entry name" value="HYDROLASE, ALPHA/BETA FOLD FAMILY PROTEIN"/>
    <property type="match status" value="1"/>
</dbReference>
<protein>
    <submittedName>
        <fullName evidence="2">Acetoin dehydrogenase E2 subunit dihydrolipoyllysine-residue acetyltransferase</fullName>
    </submittedName>
</protein>
<evidence type="ECO:0000313" key="2">
    <source>
        <dbReference type="EMBL" id="CRL10538.1"/>
    </source>
</evidence>
<dbReference type="InterPro" id="IPR000073">
    <property type="entry name" value="AB_hydrolase_1"/>
</dbReference>
<dbReference type="STRING" id="481446.NIT7645_02735"/>
<reference evidence="3" key="1">
    <citation type="submission" date="2015-05" db="EMBL/GenBank/DDBJ databases">
        <authorList>
            <person name="Rodrigo-Torres Lidia"/>
            <person name="Arahal R.David."/>
        </authorList>
    </citation>
    <scope>NUCLEOTIDE SEQUENCE [LARGE SCALE GENOMIC DNA]</scope>
    <source>
        <strain evidence="3">CECT 7321</strain>
    </source>
</reference>
<dbReference type="SUPFAM" id="SSF53474">
    <property type="entry name" value="alpha/beta-Hydrolases"/>
    <property type="match status" value="1"/>
</dbReference>
<dbReference type="InterPro" id="IPR050471">
    <property type="entry name" value="AB_hydrolase"/>
</dbReference>
<dbReference type="AlphaFoldDB" id="A0A0H5D1A6"/>
<dbReference type="Pfam" id="PF00561">
    <property type="entry name" value="Abhydrolase_1"/>
    <property type="match status" value="1"/>
</dbReference>